<protein>
    <submittedName>
        <fullName evidence="2">DUF1573 domain-containing protein</fullName>
    </submittedName>
</protein>
<dbReference type="Pfam" id="PF07610">
    <property type="entry name" value="DUF1573"/>
    <property type="match status" value="1"/>
</dbReference>
<evidence type="ECO:0000256" key="1">
    <source>
        <dbReference type="SAM" id="MobiDB-lite"/>
    </source>
</evidence>
<dbReference type="Proteomes" id="UP000315525">
    <property type="component" value="Unassembled WGS sequence"/>
</dbReference>
<proteinExistence type="predicted"/>
<dbReference type="PANTHER" id="PTHR37833:SF1">
    <property type="entry name" value="SIGNAL PEPTIDE PROTEIN"/>
    <property type="match status" value="1"/>
</dbReference>
<organism evidence="2 3">
    <name type="scientific">candidate division TA06 bacterium</name>
    <dbReference type="NCBI Taxonomy" id="2250710"/>
    <lineage>
        <taxon>Bacteria</taxon>
        <taxon>Bacteria division TA06</taxon>
    </lineage>
</organism>
<dbReference type="InterPro" id="IPR013783">
    <property type="entry name" value="Ig-like_fold"/>
</dbReference>
<sequence length="289" mass="32153">MWGEVKATFRTRSRVGKQSKSITVSTNDPDKKTMTLVIKGEIYKLLWTSPGSLSFGKVYRGKSKTLTFKVIPWGDTEFEIERIEVPTDDFEAHVVKSSGLATVWRLALRSTKDGLVKKFGSKREDEAGPENNPDIRPEEARGDTLRAVTVAVTVRPTASIGRRSGKVKIHTNLEEMRVLQVLAFVDVVGHISVDPPAHNFGVIRTGEKKKVTLAITSNDKTTFKITRVENGCEQVSVSLTEVRPGARYELTVETKPDAPVGRLRGTVKLYTDDPNQPEMKVKLYGKVQN</sequence>
<dbReference type="Gene3D" id="2.60.40.10">
    <property type="entry name" value="Immunoglobulins"/>
    <property type="match status" value="1"/>
</dbReference>
<accession>A0A523UXP3</accession>
<evidence type="ECO:0000313" key="2">
    <source>
        <dbReference type="EMBL" id="TET47297.1"/>
    </source>
</evidence>
<reference evidence="2 3" key="1">
    <citation type="submission" date="2019-03" db="EMBL/GenBank/DDBJ databases">
        <title>Metabolic potential of uncultured bacteria and archaea associated with petroleum seepage in deep-sea sediments.</title>
        <authorList>
            <person name="Dong X."/>
            <person name="Hubert C."/>
        </authorList>
    </citation>
    <scope>NUCLEOTIDE SEQUENCE [LARGE SCALE GENOMIC DNA]</scope>
    <source>
        <strain evidence="2">E44_bin18</strain>
    </source>
</reference>
<dbReference type="InterPro" id="IPR011467">
    <property type="entry name" value="DUF1573"/>
</dbReference>
<dbReference type="AlphaFoldDB" id="A0A523UXP3"/>
<dbReference type="PANTHER" id="PTHR37833">
    <property type="entry name" value="LIPOPROTEIN-RELATED"/>
    <property type="match status" value="1"/>
</dbReference>
<evidence type="ECO:0000313" key="3">
    <source>
        <dbReference type="Proteomes" id="UP000315525"/>
    </source>
</evidence>
<feature type="region of interest" description="Disordered" evidence="1">
    <location>
        <begin position="120"/>
        <end position="139"/>
    </location>
</feature>
<gene>
    <name evidence="2" type="ORF">E3J62_01910</name>
</gene>
<comment type="caution">
    <text evidence="2">The sequence shown here is derived from an EMBL/GenBank/DDBJ whole genome shotgun (WGS) entry which is preliminary data.</text>
</comment>
<dbReference type="EMBL" id="SOJN01000024">
    <property type="protein sequence ID" value="TET47297.1"/>
    <property type="molecule type" value="Genomic_DNA"/>
</dbReference>
<name>A0A523UXP3_UNCT6</name>